<name>A0A0C3B790_SERVB</name>
<evidence type="ECO:0000313" key="1">
    <source>
        <dbReference type="EMBL" id="KIM32680.1"/>
    </source>
</evidence>
<sequence length="282" mass="30609">MSQVPVPSEMATVYQPGPPSFIPYGTFDPVMLIQTTTRDDSSCSCPSQSLCFLLDRRSCHAYGEPMGQWSNILVQSEELMLVTVEGGQPQRYIPWEGQHLNANNEFVYCPDFTDHAPVTTMQSQVPLGTLVIIVVISSRASANIPQSNVPYTMPQVNPEPLANGQPEYLYPDFVPPTAQSFVPGGNFDPSQVNTAVTQDFGTAANPDFFASLTDAQVNQASYVPLDTPNPVPQMEGNMEGPALDASAPMPAPYALCYAPNATDNFGSQKTCNELDSQKESNE</sequence>
<organism evidence="1 2">
    <name type="scientific">Serendipita vermifera MAFF 305830</name>
    <dbReference type="NCBI Taxonomy" id="933852"/>
    <lineage>
        <taxon>Eukaryota</taxon>
        <taxon>Fungi</taxon>
        <taxon>Dikarya</taxon>
        <taxon>Basidiomycota</taxon>
        <taxon>Agaricomycotina</taxon>
        <taxon>Agaricomycetes</taxon>
        <taxon>Sebacinales</taxon>
        <taxon>Serendipitaceae</taxon>
        <taxon>Serendipita</taxon>
    </lineage>
</organism>
<protein>
    <submittedName>
        <fullName evidence="1">Uncharacterized protein</fullName>
    </submittedName>
</protein>
<proteinExistence type="predicted"/>
<reference evidence="1 2" key="1">
    <citation type="submission" date="2014-04" db="EMBL/GenBank/DDBJ databases">
        <authorList>
            <consortium name="DOE Joint Genome Institute"/>
            <person name="Kuo A."/>
            <person name="Zuccaro A."/>
            <person name="Kohler A."/>
            <person name="Nagy L.G."/>
            <person name="Floudas D."/>
            <person name="Copeland A."/>
            <person name="Barry K.W."/>
            <person name="Cichocki N."/>
            <person name="Veneault-Fourrey C."/>
            <person name="LaButti K."/>
            <person name="Lindquist E.A."/>
            <person name="Lipzen A."/>
            <person name="Lundell T."/>
            <person name="Morin E."/>
            <person name="Murat C."/>
            <person name="Sun H."/>
            <person name="Tunlid A."/>
            <person name="Henrissat B."/>
            <person name="Grigoriev I.V."/>
            <person name="Hibbett D.S."/>
            <person name="Martin F."/>
            <person name="Nordberg H.P."/>
            <person name="Cantor M.N."/>
            <person name="Hua S.X."/>
        </authorList>
    </citation>
    <scope>NUCLEOTIDE SEQUENCE [LARGE SCALE GENOMIC DNA]</scope>
    <source>
        <strain evidence="1 2">MAFF 305830</strain>
    </source>
</reference>
<reference evidence="2" key="2">
    <citation type="submission" date="2015-01" db="EMBL/GenBank/DDBJ databases">
        <title>Evolutionary Origins and Diversification of the Mycorrhizal Mutualists.</title>
        <authorList>
            <consortium name="DOE Joint Genome Institute"/>
            <consortium name="Mycorrhizal Genomics Consortium"/>
            <person name="Kohler A."/>
            <person name="Kuo A."/>
            <person name="Nagy L.G."/>
            <person name="Floudas D."/>
            <person name="Copeland A."/>
            <person name="Barry K.W."/>
            <person name="Cichocki N."/>
            <person name="Veneault-Fourrey C."/>
            <person name="LaButti K."/>
            <person name="Lindquist E.A."/>
            <person name="Lipzen A."/>
            <person name="Lundell T."/>
            <person name="Morin E."/>
            <person name="Murat C."/>
            <person name="Riley R."/>
            <person name="Ohm R."/>
            <person name="Sun H."/>
            <person name="Tunlid A."/>
            <person name="Henrissat B."/>
            <person name="Grigoriev I.V."/>
            <person name="Hibbett D.S."/>
            <person name="Martin F."/>
        </authorList>
    </citation>
    <scope>NUCLEOTIDE SEQUENCE [LARGE SCALE GENOMIC DNA]</scope>
    <source>
        <strain evidence="2">MAFF 305830</strain>
    </source>
</reference>
<keyword evidence="2" id="KW-1185">Reference proteome</keyword>
<accession>A0A0C3B790</accession>
<dbReference type="AlphaFoldDB" id="A0A0C3B790"/>
<evidence type="ECO:0000313" key="2">
    <source>
        <dbReference type="Proteomes" id="UP000054097"/>
    </source>
</evidence>
<gene>
    <name evidence="1" type="ORF">M408DRAFT_185183</name>
</gene>
<dbReference type="EMBL" id="KN824279">
    <property type="protein sequence ID" value="KIM32680.1"/>
    <property type="molecule type" value="Genomic_DNA"/>
</dbReference>
<dbReference type="Proteomes" id="UP000054097">
    <property type="component" value="Unassembled WGS sequence"/>
</dbReference>
<dbReference type="HOGENOM" id="CLU_987527_0_0_1"/>